<dbReference type="GO" id="GO:0005886">
    <property type="term" value="C:plasma membrane"/>
    <property type="evidence" value="ECO:0007669"/>
    <property type="project" value="UniProtKB-SubCell"/>
</dbReference>
<dbReference type="AlphaFoldDB" id="A0A4R1FW94"/>
<dbReference type="Gene3D" id="1.20.1250.20">
    <property type="entry name" value="MFS general substrate transporter like domains"/>
    <property type="match status" value="1"/>
</dbReference>
<accession>A0A4R1FW94</accession>
<keyword evidence="10" id="KW-1185">Reference proteome</keyword>
<feature type="transmembrane region" description="Helical" evidence="7">
    <location>
        <begin position="486"/>
        <end position="505"/>
    </location>
</feature>
<dbReference type="Gene3D" id="1.20.1720.10">
    <property type="entry name" value="Multidrug resistance protein D"/>
    <property type="match status" value="1"/>
</dbReference>
<dbReference type="RefSeq" id="WP_067445740.1">
    <property type="nucleotide sequence ID" value="NZ_SMFR01000002.1"/>
</dbReference>
<evidence type="ECO:0000313" key="9">
    <source>
        <dbReference type="EMBL" id="TCJ96928.1"/>
    </source>
</evidence>
<dbReference type="NCBIfam" id="TIGR00711">
    <property type="entry name" value="efflux_EmrB"/>
    <property type="match status" value="1"/>
</dbReference>
<evidence type="ECO:0000256" key="1">
    <source>
        <dbReference type="ARBA" id="ARBA00004651"/>
    </source>
</evidence>
<protein>
    <submittedName>
        <fullName evidence="9">EmrB/QacA subfamily drug resistance transporter</fullName>
    </submittedName>
</protein>
<evidence type="ECO:0000256" key="4">
    <source>
        <dbReference type="ARBA" id="ARBA00022692"/>
    </source>
</evidence>
<feature type="transmembrane region" description="Helical" evidence="7">
    <location>
        <begin position="85"/>
        <end position="104"/>
    </location>
</feature>
<keyword evidence="3" id="KW-1003">Cell membrane</keyword>
<keyword evidence="4 7" id="KW-0812">Transmembrane</keyword>
<feature type="transmembrane region" description="Helical" evidence="7">
    <location>
        <begin position="230"/>
        <end position="253"/>
    </location>
</feature>
<name>A0A4R1FW94_9NOCA</name>
<reference evidence="9 10" key="1">
    <citation type="submission" date="2019-03" db="EMBL/GenBank/DDBJ databases">
        <title>Genomic Encyclopedia of Type Strains, Phase IV (KMG-IV): sequencing the most valuable type-strain genomes for metagenomic binning, comparative biology and taxonomic classification.</title>
        <authorList>
            <person name="Goeker M."/>
        </authorList>
    </citation>
    <scope>NUCLEOTIDE SEQUENCE [LARGE SCALE GENOMIC DNA]</scope>
    <source>
        <strain evidence="9 10">DSM 44684</strain>
    </source>
</reference>
<comment type="subcellular location">
    <subcellularLocation>
        <location evidence="1">Cell membrane</location>
        <topology evidence="1">Multi-pass membrane protein</topology>
    </subcellularLocation>
</comment>
<feature type="transmembrane region" description="Helical" evidence="7">
    <location>
        <begin position="171"/>
        <end position="189"/>
    </location>
</feature>
<feature type="transmembrane region" description="Helical" evidence="7">
    <location>
        <begin position="337"/>
        <end position="357"/>
    </location>
</feature>
<dbReference type="InterPro" id="IPR036259">
    <property type="entry name" value="MFS_trans_sf"/>
</dbReference>
<dbReference type="Proteomes" id="UP000294856">
    <property type="component" value="Unassembled WGS sequence"/>
</dbReference>
<dbReference type="Pfam" id="PF07690">
    <property type="entry name" value="MFS_1"/>
    <property type="match status" value="1"/>
</dbReference>
<dbReference type="PRINTS" id="PR01036">
    <property type="entry name" value="TCRTETB"/>
</dbReference>
<dbReference type="GO" id="GO:0022857">
    <property type="term" value="F:transmembrane transporter activity"/>
    <property type="evidence" value="ECO:0007669"/>
    <property type="project" value="InterPro"/>
</dbReference>
<dbReference type="PROSITE" id="PS50850">
    <property type="entry name" value="MFS"/>
    <property type="match status" value="1"/>
</dbReference>
<evidence type="ECO:0000256" key="7">
    <source>
        <dbReference type="SAM" id="Phobius"/>
    </source>
</evidence>
<feature type="transmembrane region" description="Helical" evidence="7">
    <location>
        <begin position="363"/>
        <end position="380"/>
    </location>
</feature>
<evidence type="ECO:0000313" key="10">
    <source>
        <dbReference type="Proteomes" id="UP000294856"/>
    </source>
</evidence>
<dbReference type="InterPro" id="IPR020846">
    <property type="entry name" value="MFS_dom"/>
</dbReference>
<keyword evidence="2" id="KW-0813">Transport</keyword>
<dbReference type="CDD" id="cd17321">
    <property type="entry name" value="MFS_MMR_MDR_like"/>
    <property type="match status" value="1"/>
</dbReference>
<feature type="domain" description="Major facilitator superfamily (MFS) profile" evidence="8">
    <location>
        <begin position="19"/>
        <end position="509"/>
    </location>
</feature>
<feature type="transmembrane region" description="Helical" evidence="7">
    <location>
        <begin position="273"/>
        <end position="298"/>
    </location>
</feature>
<dbReference type="InterPro" id="IPR011701">
    <property type="entry name" value="MFS"/>
</dbReference>
<evidence type="ECO:0000256" key="6">
    <source>
        <dbReference type="ARBA" id="ARBA00023136"/>
    </source>
</evidence>
<dbReference type="STRING" id="1210063.GCA_001612665_00621"/>
<proteinExistence type="predicted"/>
<evidence type="ECO:0000256" key="2">
    <source>
        <dbReference type="ARBA" id="ARBA00022448"/>
    </source>
</evidence>
<keyword evidence="6 7" id="KW-0472">Membrane</keyword>
<keyword evidence="5 7" id="KW-1133">Transmembrane helix</keyword>
<dbReference type="SUPFAM" id="SSF103473">
    <property type="entry name" value="MFS general substrate transporter"/>
    <property type="match status" value="2"/>
</dbReference>
<dbReference type="InterPro" id="IPR004638">
    <property type="entry name" value="EmrB-like"/>
</dbReference>
<organism evidence="9 10">
    <name type="scientific">Nocardia alba</name>
    <dbReference type="NCBI Taxonomy" id="225051"/>
    <lineage>
        <taxon>Bacteria</taxon>
        <taxon>Bacillati</taxon>
        <taxon>Actinomycetota</taxon>
        <taxon>Actinomycetes</taxon>
        <taxon>Mycobacteriales</taxon>
        <taxon>Nocardiaceae</taxon>
        <taxon>Nocardia</taxon>
    </lineage>
</organism>
<dbReference type="EMBL" id="SMFR01000002">
    <property type="protein sequence ID" value="TCJ96928.1"/>
    <property type="molecule type" value="Genomic_DNA"/>
</dbReference>
<dbReference type="PANTHER" id="PTHR42718">
    <property type="entry name" value="MAJOR FACILITATOR SUPERFAMILY MULTIDRUG TRANSPORTER MFSC"/>
    <property type="match status" value="1"/>
</dbReference>
<dbReference type="PANTHER" id="PTHR42718:SF49">
    <property type="entry name" value="EXPORT PROTEIN"/>
    <property type="match status" value="1"/>
</dbReference>
<feature type="transmembrane region" description="Helical" evidence="7">
    <location>
        <begin position="143"/>
        <end position="165"/>
    </location>
</feature>
<feature type="transmembrane region" description="Helical" evidence="7">
    <location>
        <begin position="310"/>
        <end position="330"/>
    </location>
</feature>
<feature type="transmembrane region" description="Helical" evidence="7">
    <location>
        <begin position="204"/>
        <end position="224"/>
    </location>
</feature>
<feature type="transmembrane region" description="Helical" evidence="7">
    <location>
        <begin position="18"/>
        <end position="41"/>
    </location>
</feature>
<evidence type="ECO:0000256" key="3">
    <source>
        <dbReference type="ARBA" id="ARBA00022475"/>
    </source>
</evidence>
<sequence>MTVSVDVTRETDSRAAGWTLAAVAIATFMLMLDLTVVNVALSDIRATFDSSFTELQWILDAYALGLATVLLAAGSLADRIGRRRVFQYGMVVFTLASLTCGLAGSDTVLIGARFVQGLGGAVLFAVGPALLGHEFRGKDRGRAFGVFGAVVGLAIAFGPLIGGVLTETWNWRWIFLVNVPFAVVALLIGRQRMRESSEKDAPRVDWFGMLTFSSALFLLVFGLMRGGTHGWTSVPVVGSFFATVGLLVVFVVIERRRGTDAMVDLSLLRNRTFNGLSIVATLSAMSVMPALFLLISYVRNVLSYTAFDSGIRFLPLTLTLFAAAVVAGILTARADPGLLVGASQLFIAAGLVAVLWVDASSEWTALIPSMLLIGFGMGLFNPPRAAIAIAVVTPDKAGMASGINETMQQAGMAIGVAALGSVFHSRVETAFHATEVAGLLGARADEAAQATAVGAGQQVIDAVPTPLAAAVADAVRGSFIAGLHEVLIGAAVVAGVAGIVALLSIRRQDLDVNALAAPGVPIEDYDERPVNG</sequence>
<evidence type="ECO:0000256" key="5">
    <source>
        <dbReference type="ARBA" id="ARBA00022989"/>
    </source>
</evidence>
<evidence type="ECO:0000259" key="8">
    <source>
        <dbReference type="PROSITE" id="PS50850"/>
    </source>
</evidence>
<feature type="transmembrane region" description="Helical" evidence="7">
    <location>
        <begin position="61"/>
        <end position="78"/>
    </location>
</feature>
<feature type="transmembrane region" description="Helical" evidence="7">
    <location>
        <begin position="110"/>
        <end position="131"/>
    </location>
</feature>
<gene>
    <name evidence="9" type="ORF">DFR71_2962</name>
</gene>
<comment type="caution">
    <text evidence="9">The sequence shown here is derived from an EMBL/GenBank/DDBJ whole genome shotgun (WGS) entry which is preliminary data.</text>
</comment>